<proteinExistence type="inferred from homology"/>
<evidence type="ECO:0000256" key="1">
    <source>
        <dbReference type="ARBA" id="ARBA00004141"/>
    </source>
</evidence>
<protein>
    <submittedName>
        <fullName evidence="7">Uncharacterized protein</fullName>
    </submittedName>
</protein>
<evidence type="ECO:0000256" key="6">
    <source>
        <dbReference type="SAM" id="Phobius"/>
    </source>
</evidence>
<evidence type="ECO:0000313" key="8">
    <source>
        <dbReference type="Proteomes" id="UP000494206"/>
    </source>
</evidence>
<feature type="transmembrane region" description="Helical" evidence="6">
    <location>
        <begin position="239"/>
        <end position="256"/>
    </location>
</feature>
<dbReference type="GO" id="GO:0007606">
    <property type="term" value="P:sensory perception of chemical stimulus"/>
    <property type="evidence" value="ECO:0007669"/>
    <property type="project" value="InterPro"/>
</dbReference>
<feature type="transmembrane region" description="Helical" evidence="6">
    <location>
        <begin position="57"/>
        <end position="79"/>
    </location>
</feature>
<feature type="transmembrane region" description="Helical" evidence="6">
    <location>
        <begin position="198"/>
        <end position="219"/>
    </location>
</feature>
<evidence type="ECO:0000256" key="2">
    <source>
        <dbReference type="ARBA" id="ARBA00006860"/>
    </source>
</evidence>
<comment type="similarity">
    <text evidence="2">Belongs to the nematode receptor-like protein srb family.</text>
</comment>
<dbReference type="Pfam" id="PF02117">
    <property type="entry name" value="7TM_GPCR_Sra"/>
    <property type="match status" value="1"/>
</dbReference>
<feature type="transmembrane region" description="Helical" evidence="6">
    <location>
        <begin position="99"/>
        <end position="119"/>
    </location>
</feature>
<dbReference type="PANTHER" id="PTHR31216">
    <property type="entry name" value="SERPENTINE RECEPTOR CLASS BETA-1-RELATED-RELATED"/>
    <property type="match status" value="1"/>
</dbReference>
<keyword evidence="4 6" id="KW-1133">Transmembrane helix</keyword>
<comment type="caution">
    <text evidence="7">The sequence shown here is derived from an EMBL/GenBank/DDBJ whole genome shotgun (WGS) entry which is preliminary data.</text>
</comment>
<dbReference type="InterPro" id="IPR000344">
    <property type="entry name" value="7TM_GPCR_serpentine_rcpt_Sra"/>
</dbReference>
<dbReference type="GO" id="GO:0004930">
    <property type="term" value="F:G protein-coupled receptor activity"/>
    <property type="evidence" value="ECO:0007669"/>
    <property type="project" value="InterPro"/>
</dbReference>
<evidence type="ECO:0000256" key="5">
    <source>
        <dbReference type="ARBA" id="ARBA00023136"/>
    </source>
</evidence>
<evidence type="ECO:0000256" key="4">
    <source>
        <dbReference type="ARBA" id="ARBA00022989"/>
    </source>
</evidence>
<keyword evidence="5 6" id="KW-0472">Membrane</keyword>
<evidence type="ECO:0000256" key="3">
    <source>
        <dbReference type="ARBA" id="ARBA00022692"/>
    </source>
</evidence>
<dbReference type="InterPro" id="IPR002184">
    <property type="entry name" value="7TM_GPCR_serpentine_rcpt_Srb"/>
</dbReference>
<feature type="transmembrane region" description="Helical" evidence="6">
    <location>
        <begin position="12"/>
        <end position="37"/>
    </location>
</feature>
<comment type="subcellular location">
    <subcellularLocation>
        <location evidence="1">Membrane</location>
        <topology evidence="1">Multi-pass membrane protein</topology>
    </subcellularLocation>
</comment>
<name>A0A8S1F111_9PELO</name>
<dbReference type="PANTHER" id="PTHR31216:SF11">
    <property type="entry name" value="SERPENTINE RECEPTOR CLASS BETA-16-RELATED"/>
    <property type="match status" value="1"/>
</dbReference>
<evidence type="ECO:0000313" key="7">
    <source>
        <dbReference type="EMBL" id="CAB3405404.1"/>
    </source>
</evidence>
<organism evidence="7 8">
    <name type="scientific">Caenorhabditis bovis</name>
    <dbReference type="NCBI Taxonomy" id="2654633"/>
    <lineage>
        <taxon>Eukaryota</taxon>
        <taxon>Metazoa</taxon>
        <taxon>Ecdysozoa</taxon>
        <taxon>Nematoda</taxon>
        <taxon>Chromadorea</taxon>
        <taxon>Rhabditida</taxon>
        <taxon>Rhabditina</taxon>
        <taxon>Rhabditomorpha</taxon>
        <taxon>Rhabditoidea</taxon>
        <taxon>Rhabditidae</taxon>
        <taxon>Peloderinae</taxon>
        <taxon>Caenorhabditis</taxon>
    </lineage>
</organism>
<dbReference type="GO" id="GO:0016020">
    <property type="term" value="C:membrane"/>
    <property type="evidence" value="ECO:0007669"/>
    <property type="project" value="UniProtKB-SubCell"/>
</dbReference>
<dbReference type="Proteomes" id="UP000494206">
    <property type="component" value="Unassembled WGS sequence"/>
</dbReference>
<gene>
    <name evidence="7" type="ORF">CBOVIS_LOCUS7602</name>
</gene>
<dbReference type="AlphaFoldDB" id="A0A8S1F111"/>
<dbReference type="EMBL" id="CADEPM010000004">
    <property type="protein sequence ID" value="CAB3405404.1"/>
    <property type="molecule type" value="Genomic_DNA"/>
</dbReference>
<keyword evidence="3 6" id="KW-0812">Transmembrane</keyword>
<accession>A0A8S1F111</accession>
<dbReference type="OrthoDB" id="5836746at2759"/>
<keyword evidence="8" id="KW-1185">Reference proteome</keyword>
<reference evidence="7 8" key="1">
    <citation type="submission" date="2020-04" db="EMBL/GenBank/DDBJ databases">
        <authorList>
            <person name="Laetsch R D."/>
            <person name="Stevens L."/>
            <person name="Kumar S."/>
            <person name="Blaxter L. M."/>
        </authorList>
    </citation>
    <scope>NUCLEOTIDE SEQUENCE [LARGE SCALE GENOMIC DNA]</scope>
</reference>
<feature type="transmembrane region" description="Helical" evidence="6">
    <location>
        <begin position="145"/>
        <end position="163"/>
    </location>
</feature>
<sequence length="299" mass="34280">MAINETSTKCNTVLITIYFIASFSQAFFYIVNVALLIERIVFFEKPCDIALSYTPYIITHCPLGYTLLLLMLTQFSLAIERLIATIKFEKYERFHSKSFIALFICLTCTIPCLCILWAYQDGDFNHLVISALNPPANVDARLNKAYSTSLVLSMLGLLLVIYTETANKKHERLIGFSTLSGRFQLHENATTTRFISRILVFNLTTNLMYSSGVMVLKNVKFEFLKTNEPLFFTMRSICYLHPMAGFIVSATSIWHVSAKKRQRVKNANNIVMMPQKGKEGFDAYTQILNEQWSMRMNLK</sequence>